<comment type="caution">
    <text evidence="6">The sequence shown here is derived from an EMBL/GenBank/DDBJ whole genome shotgun (WGS) entry which is preliminary data.</text>
</comment>
<protein>
    <submittedName>
        <fullName evidence="6">SLC13/DASS family transporter</fullName>
    </submittedName>
</protein>
<dbReference type="PANTHER" id="PTHR10283">
    <property type="entry name" value="SOLUTE CARRIER FAMILY 13 MEMBER"/>
    <property type="match status" value="1"/>
</dbReference>
<dbReference type="EMBL" id="DSDK01000730">
    <property type="protein sequence ID" value="HDR52535.1"/>
    <property type="molecule type" value="Genomic_DNA"/>
</dbReference>
<keyword evidence="4 5" id="KW-0472">Membrane</keyword>
<name>A0A831PLG6_9BACT</name>
<evidence type="ECO:0000256" key="4">
    <source>
        <dbReference type="ARBA" id="ARBA00023136"/>
    </source>
</evidence>
<dbReference type="Pfam" id="PF00939">
    <property type="entry name" value="Na_sulph_symp"/>
    <property type="match status" value="1"/>
</dbReference>
<dbReference type="AlphaFoldDB" id="A0A831PLG6"/>
<dbReference type="GO" id="GO:1905039">
    <property type="term" value="P:carboxylic acid transmembrane transport"/>
    <property type="evidence" value="ECO:0007669"/>
    <property type="project" value="UniProtKB-ARBA"/>
</dbReference>
<accession>A0A831PLG6</accession>
<feature type="transmembrane region" description="Helical" evidence="5">
    <location>
        <begin position="88"/>
        <end position="106"/>
    </location>
</feature>
<feature type="transmembrane region" description="Helical" evidence="5">
    <location>
        <begin position="143"/>
        <end position="165"/>
    </location>
</feature>
<evidence type="ECO:0000313" key="6">
    <source>
        <dbReference type="EMBL" id="HDR52535.1"/>
    </source>
</evidence>
<feature type="transmembrane region" description="Helical" evidence="5">
    <location>
        <begin position="177"/>
        <end position="198"/>
    </location>
</feature>
<reference evidence="6" key="1">
    <citation type="journal article" date="2020" name="mSystems">
        <title>Genome- and Community-Level Interaction Insights into Carbon Utilization and Element Cycling Functions of Hydrothermarchaeota in Hydrothermal Sediment.</title>
        <authorList>
            <person name="Zhou Z."/>
            <person name="Liu Y."/>
            <person name="Xu W."/>
            <person name="Pan J."/>
            <person name="Luo Z.H."/>
            <person name="Li M."/>
        </authorList>
    </citation>
    <scope>NUCLEOTIDE SEQUENCE [LARGE SCALE GENOMIC DNA]</scope>
    <source>
        <strain evidence="6">SpSt-1217</strain>
    </source>
</reference>
<keyword evidence="2 5" id="KW-0812">Transmembrane</keyword>
<gene>
    <name evidence="6" type="ORF">ENN90_13115</name>
</gene>
<dbReference type="InterPro" id="IPR001898">
    <property type="entry name" value="SLC13A/DASS"/>
</dbReference>
<evidence type="ECO:0000256" key="3">
    <source>
        <dbReference type="ARBA" id="ARBA00022989"/>
    </source>
</evidence>
<organism evidence="6">
    <name type="scientific">Mariniphaga anaerophila</name>
    <dbReference type="NCBI Taxonomy" id="1484053"/>
    <lineage>
        <taxon>Bacteria</taxon>
        <taxon>Pseudomonadati</taxon>
        <taxon>Bacteroidota</taxon>
        <taxon>Bacteroidia</taxon>
        <taxon>Marinilabiliales</taxon>
        <taxon>Prolixibacteraceae</taxon>
        <taxon>Mariniphaga</taxon>
    </lineage>
</organism>
<dbReference type="GO" id="GO:0005886">
    <property type="term" value="C:plasma membrane"/>
    <property type="evidence" value="ECO:0007669"/>
    <property type="project" value="TreeGrafter"/>
</dbReference>
<dbReference type="Proteomes" id="UP000886047">
    <property type="component" value="Unassembled WGS sequence"/>
</dbReference>
<evidence type="ECO:0000256" key="5">
    <source>
        <dbReference type="SAM" id="Phobius"/>
    </source>
</evidence>
<feature type="transmembrane region" description="Helical" evidence="5">
    <location>
        <begin position="225"/>
        <end position="248"/>
    </location>
</feature>
<sequence>MTELIKLKEKQGGKLKSLFFGILVFAGILLFADLEPGKPEITRTFAIAMLMAIWWVTEALPLSVTALVPIAAFPMLGVIDGRTVSEAYINHIIFLFIGGFIMALAMERWNLHKRIALVILKAVGVSQARILFGFMLASMLLSMWISNTATTMMMIPIVTSIIYKIEESIGRKRISKYALGLLFGIAYSSSIGGMATLVGTPTNLICVRIFSVLYPSAPEISFSQWFIFALPVTIIMFVAAFFLLYFLYKPKEKWHELS</sequence>
<dbReference type="GO" id="GO:0008514">
    <property type="term" value="F:organic anion transmembrane transporter activity"/>
    <property type="evidence" value="ECO:0007669"/>
    <property type="project" value="UniProtKB-ARBA"/>
</dbReference>
<comment type="subcellular location">
    <subcellularLocation>
        <location evidence="1">Membrane</location>
        <topology evidence="1">Multi-pass membrane protein</topology>
    </subcellularLocation>
</comment>
<proteinExistence type="predicted"/>
<feature type="transmembrane region" description="Helical" evidence="5">
    <location>
        <begin position="15"/>
        <end position="32"/>
    </location>
</feature>
<feature type="non-terminal residue" evidence="6">
    <location>
        <position position="258"/>
    </location>
</feature>
<feature type="transmembrane region" description="Helical" evidence="5">
    <location>
        <begin position="118"/>
        <end position="137"/>
    </location>
</feature>
<feature type="transmembrane region" description="Helical" evidence="5">
    <location>
        <begin position="44"/>
        <end position="68"/>
    </location>
</feature>
<evidence type="ECO:0000256" key="1">
    <source>
        <dbReference type="ARBA" id="ARBA00004141"/>
    </source>
</evidence>
<keyword evidence="3 5" id="KW-1133">Transmembrane helix</keyword>
<dbReference type="PANTHER" id="PTHR10283:SF82">
    <property type="entry name" value="SOLUTE CARRIER FAMILY 13 MEMBER 2"/>
    <property type="match status" value="1"/>
</dbReference>
<evidence type="ECO:0000256" key="2">
    <source>
        <dbReference type="ARBA" id="ARBA00022692"/>
    </source>
</evidence>